<organism evidence="5">
    <name type="scientific">Solanum lycopersicum</name>
    <name type="common">Tomato</name>
    <name type="synonym">Lycopersicon esculentum</name>
    <dbReference type="NCBI Taxonomy" id="4081"/>
    <lineage>
        <taxon>Eukaryota</taxon>
        <taxon>Viridiplantae</taxon>
        <taxon>Streptophyta</taxon>
        <taxon>Embryophyta</taxon>
        <taxon>Tracheophyta</taxon>
        <taxon>Spermatophyta</taxon>
        <taxon>Magnoliopsida</taxon>
        <taxon>eudicotyledons</taxon>
        <taxon>Gunneridae</taxon>
        <taxon>Pentapetalae</taxon>
        <taxon>asterids</taxon>
        <taxon>lamiids</taxon>
        <taxon>Solanales</taxon>
        <taxon>Solanaceae</taxon>
        <taxon>Solanoideae</taxon>
        <taxon>Solaneae</taxon>
        <taxon>Solanum</taxon>
        <taxon>Solanum subgen. Lycopersicon</taxon>
    </lineage>
</organism>
<dbReference type="GO" id="GO:0042054">
    <property type="term" value="F:histone methyltransferase activity"/>
    <property type="evidence" value="ECO:0007669"/>
    <property type="project" value="InterPro"/>
</dbReference>
<proteinExistence type="predicted"/>
<dbReference type="InParanoid" id="A0A3Q7FBR9"/>
<protein>
    <recommendedName>
        <fullName evidence="4">Histone-lysine N-methyltransferase CLF-like HTH domain-containing protein</fullName>
    </recommendedName>
</protein>
<sequence>MAGTSSIRIGQLTIDLPIGAAEGTTIEADEFLSVTESLKQQFASKRADYVKKRTEENAQKAYDLGELFLKLSTERKNHTVHGADSSIDLLSKRQQDVINMQTGIGSSNGDNDSNSSEDDGYASSEIRLGSSIAIKSAVCPIILPQVERLPQYTTWVFLDRNQQMPMNQSVVGCRRIYYDKNSGEALICSDSEEELLEGEQEKKFAEYEDVMLCSTIQQIGLSDTVLELLGQFLSRKPSEVKERYEDLVKDKYECASKNENIQGTPDLFLDNDLDAALDSFDTLFCRRCLVFDCQSHGCSQDLIFPAEKQLPWCSPDVDKEPCCSNCYRLVSWSPSFM</sequence>
<keyword evidence="1" id="KW-0805">Transcription regulation</keyword>
<dbReference type="PaxDb" id="4081-Solyc02g093190.2.1"/>
<reference evidence="5" key="1">
    <citation type="journal article" date="2012" name="Nature">
        <title>The tomato genome sequence provides insights into fleshy fruit evolution.</title>
        <authorList>
            <consortium name="Tomato Genome Consortium"/>
        </authorList>
    </citation>
    <scope>NUCLEOTIDE SEQUENCE [LARGE SCALE GENOMIC DNA]</scope>
    <source>
        <strain evidence="5">cv. Heinz 1706</strain>
    </source>
</reference>
<dbReference type="OMA" id="IERTNQM"/>
<dbReference type="Proteomes" id="UP000004994">
    <property type="component" value="Chromosome 2"/>
</dbReference>
<dbReference type="STRING" id="4081.A0A3Q7FBR9"/>
<accession>A0A3Q7FBR9</accession>
<reference evidence="5" key="2">
    <citation type="submission" date="2019-01" db="UniProtKB">
        <authorList>
            <consortium name="EnsemblPlants"/>
        </authorList>
    </citation>
    <scope>IDENTIFICATION</scope>
    <source>
        <strain evidence="5">cv. Heinz 1706</strain>
    </source>
</reference>
<evidence type="ECO:0000256" key="2">
    <source>
        <dbReference type="ARBA" id="ARBA00023163"/>
    </source>
</evidence>
<feature type="domain" description="Histone-lysine N-methyltransferase CLF-like HTH" evidence="4">
    <location>
        <begin position="204"/>
        <end position="247"/>
    </location>
</feature>
<dbReference type="Gramene" id="Solyc02g093190.3.1">
    <property type="protein sequence ID" value="Solyc02g093190.3.1"/>
    <property type="gene ID" value="Solyc02g093190.3"/>
</dbReference>
<dbReference type="InterPro" id="IPR045318">
    <property type="entry name" value="EZH1/2-like"/>
</dbReference>
<dbReference type="EnsemblPlants" id="Solyc02g093190.3.1">
    <property type="protein sequence ID" value="Solyc02g093190.3.1"/>
    <property type="gene ID" value="Solyc02g093190.3"/>
</dbReference>
<keyword evidence="2" id="KW-0804">Transcription</keyword>
<dbReference type="PANTHER" id="PTHR45747">
    <property type="entry name" value="HISTONE-LYSINE N-METHYLTRANSFERASE E(Z)"/>
    <property type="match status" value="1"/>
</dbReference>
<evidence type="ECO:0000313" key="6">
    <source>
        <dbReference type="Proteomes" id="UP000004994"/>
    </source>
</evidence>
<evidence type="ECO:0000259" key="4">
    <source>
        <dbReference type="Pfam" id="PF25996"/>
    </source>
</evidence>
<feature type="region of interest" description="Disordered" evidence="3">
    <location>
        <begin position="101"/>
        <end position="122"/>
    </location>
</feature>
<feature type="compositionally biased region" description="Low complexity" evidence="3">
    <location>
        <begin position="105"/>
        <end position="114"/>
    </location>
</feature>
<dbReference type="Pfam" id="PF25996">
    <property type="entry name" value="HTH_CLF_N"/>
    <property type="match status" value="1"/>
</dbReference>
<keyword evidence="6" id="KW-1185">Reference proteome</keyword>
<dbReference type="InterPro" id="IPR058609">
    <property type="entry name" value="HTH_CLF-like"/>
</dbReference>
<evidence type="ECO:0000256" key="1">
    <source>
        <dbReference type="ARBA" id="ARBA00023015"/>
    </source>
</evidence>
<evidence type="ECO:0000256" key="3">
    <source>
        <dbReference type="SAM" id="MobiDB-lite"/>
    </source>
</evidence>
<evidence type="ECO:0000313" key="5">
    <source>
        <dbReference type="EnsemblPlants" id="Solyc02g093190.3.1"/>
    </source>
</evidence>
<name>A0A3Q7FBR9_SOLLC</name>
<dbReference type="PANTHER" id="PTHR45747:SF4">
    <property type="entry name" value="HISTONE-LYSINE N-METHYLTRANSFERASE E(Z)"/>
    <property type="match status" value="1"/>
</dbReference>
<dbReference type="AlphaFoldDB" id="A0A3Q7FBR9"/>